<reference evidence="1 2" key="1">
    <citation type="journal article" date="2019" name="Genome Biol. Evol.">
        <title>Insights into the evolution of the New World diploid cottons (Gossypium, subgenus Houzingenia) based on genome sequencing.</title>
        <authorList>
            <person name="Grover C.E."/>
            <person name="Arick M.A. 2nd"/>
            <person name="Thrash A."/>
            <person name="Conover J.L."/>
            <person name="Sanders W.S."/>
            <person name="Peterson D.G."/>
            <person name="Frelichowski J.E."/>
            <person name="Scheffler J.A."/>
            <person name="Scheffler B.E."/>
            <person name="Wendel J.F."/>
        </authorList>
    </citation>
    <scope>NUCLEOTIDE SEQUENCE [LARGE SCALE GENOMIC DNA]</scope>
    <source>
        <strain evidence="1">8</strain>
        <tissue evidence="1">Leaf</tissue>
    </source>
</reference>
<dbReference type="Proteomes" id="UP000593578">
    <property type="component" value="Unassembled WGS sequence"/>
</dbReference>
<feature type="non-terminal residue" evidence="1">
    <location>
        <position position="1"/>
    </location>
</feature>
<sequence length="83" mass="8970">MGHGCWLNDGLNGRDGARMMRETRINVVMVVVPDSNGIKNKGKNILVSGELRPNLNVLKPINGFAGPSFTNGYRPIDDGSEMG</sequence>
<organism evidence="1 2">
    <name type="scientific">Gossypium raimondii</name>
    <name type="common">Peruvian cotton</name>
    <name type="synonym">Gossypium klotzschianum subsp. raimondii</name>
    <dbReference type="NCBI Taxonomy" id="29730"/>
    <lineage>
        <taxon>Eukaryota</taxon>
        <taxon>Viridiplantae</taxon>
        <taxon>Streptophyta</taxon>
        <taxon>Embryophyta</taxon>
        <taxon>Tracheophyta</taxon>
        <taxon>Spermatophyta</taxon>
        <taxon>Magnoliopsida</taxon>
        <taxon>eudicotyledons</taxon>
        <taxon>Gunneridae</taxon>
        <taxon>Pentapetalae</taxon>
        <taxon>rosids</taxon>
        <taxon>malvids</taxon>
        <taxon>Malvales</taxon>
        <taxon>Malvaceae</taxon>
        <taxon>Malvoideae</taxon>
        <taxon>Gossypium</taxon>
    </lineage>
</organism>
<comment type="caution">
    <text evidence="1">The sequence shown here is derived from an EMBL/GenBank/DDBJ whole genome shotgun (WGS) entry which is preliminary data.</text>
</comment>
<accession>A0A7J8QJ54</accession>
<proteinExistence type="predicted"/>
<evidence type="ECO:0000313" key="2">
    <source>
        <dbReference type="Proteomes" id="UP000593578"/>
    </source>
</evidence>
<dbReference type="EMBL" id="JABEZZ010000012">
    <property type="protein sequence ID" value="MBA0601162.1"/>
    <property type="molecule type" value="Genomic_DNA"/>
</dbReference>
<protein>
    <submittedName>
        <fullName evidence="1">Uncharacterized protein</fullName>
    </submittedName>
</protein>
<name>A0A7J8QJ54_GOSRA</name>
<gene>
    <name evidence="1" type="ORF">Gorai_004348</name>
</gene>
<dbReference type="AlphaFoldDB" id="A0A7J8QJ54"/>
<evidence type="ECO:0000313" key="1">
    <source>
        <dbReference type="EMBL" id="MBA0601162.1"/>
    </source>
</evidence>